<sequence length="298" mass="32643">MGYAEYYSAFQWNMLSVNRHYDGICSLLLRITMGYAEYYSAFQWNMLSVNRHYDAPAPFDPLLPPPVNGERKSIAMSVAAVHPPVFVLDGRSCGISPSGGSENHPFLFPRRTTRCVEQSRTLCSSDSYLLAESAPAPFDPLLPPPVNGERKSIAMSVAAVHPPVFVLDGRSCGISPSGGSENHPFLFPRRTTRCVEQSRIILPLIFSSSVPIPNIAPSGHCAQVTSIYSLNQLHPVRSMATTPRKRGKKIHCSVSGCCASAGVCIGWTSCGIILSGESENRPFLFPRCTTRCVEQSRF</sequence>
<dbReference type="EMBL" id="BPLQ01008495">
    <property type="protein sequence ID" value="GIY37726.1"/>
    <property type="molecule type" value="Genomic_DNA"/>
</dbReference>
<reference evidence="1 2" key="1">
    <citation type="submission" date="2021-06" db="EMBL/GenBank/DDBJ databases">
        <title>Caerostris darwini draft genome.</title>
        <authorList>
            <person name="Kono N."/>
            <person name="Arakawa K."/>
        </authorList>
    </citation>
    <scope>NUCLEOTIDE SEQUENCE [LARGE SCALE GENOMIC DNA]</scope>
</reference>
<comment type="caution">
    <text evidence="1">The sequence shown here is derived from an EMBL/GenBank/DDBJ whole genome shotgun (WGS) entry which is preliminary data.</text>
</comment>
<evidence type="ECO:0000313" key="1">
    <source>
        <dbReference type="EMBL" id="GIY37726.1"/>
    </source>
</evidence>
<evidence type="ECO:0000313" key="2">
    <source>
        <dbReference type="Proteomes" id="UP001054837"/>
    </source>
</evidence>
<accession>A0AAV4SWU6</accession>
<protein>
    <submittedName>
        <fullName evidence="1">Uncharacterized protein</fullName>
    </submittedName>
</protein>
<name>A0AAV4SWU6_9ARAC</name>
<dbReference type="Proteomes" id="UP001054837">
    <property type="component" value="Unassembled WGS sequence"/>
</dbReference>
<keyword evidence="2" id="KW-1185">Reference proteome</keyword>
<gene>
    <name evidence="1" type="ORF">CDAR_421481</name>
</gene>
<dbReference type="AlphaFoldDB" id="A0AAV4SWU6"/>
<proteinExistence type="predicted"/>
<organism evidence="1 2">
    <name type="scientific">Caerostris darwini</name>
    <dbReference type="NCBI Taxonomy" id="1538125"/>
    <lineage>
        <taxon>Eukaryota</taxon>
        <taxon>Metazoa</taxon>
        <taxon>Ecdysozoa</taxon>
        <taxon>Arthropoda</taxon>
        <taxon>Chelicerata</taxon>
        <taxon>Arachnida</taxon>
        <taxon>Araneae</taxon>
        <taxon>Araneomorphae</taxon>
        <taxon>Entelegynae</taxon>
        <taxon>Araneoidea</taxon>
        <taxon>Araneidae</taxon>
        <taxon>Caerostris</taxon>
    </lineage>
</organism>